<evidence type="ECO:0000256" key="1">
    <source>
        <dbReference type="SAM" id="SignalP"/>
    </source>
</evidence>
<evidence type="ECO:0000313" key="3">
    <source>
        <dbReference type="Proteomes" id="UP000773469"/>
    </source>
</evidence>
<keyword evidence="1" id="KW-0732">Signal</keyword>
<feature type="chain" id="PRO_5046101920" evidence="1">
    <location>
        <begin position="25"/>
        <end position="332"/>
    </location>
</feature>
<accession>A0ABQ4P0P1</accession>
<protein>
    <submittedName>
        <fullName evidence="2">Conjugal transfer protein TraF</fullName>
    </submittedName>
</protein>
<dbReference type="EMBL" id="BPEU01000013">
    <property type="protein sequence ID" value="GIU41084.1"/>
    <property type="molecule type" value="Genomic_DNA"/>
</dbReference>
<comment type="caution">
    <text evidence="2">The sequence shown here is derived from an EMBL/GenBank/DDBJ whole genome shotgun (WGS) entry which is preliminary data.</text>
</comment>
<name>A0ABQ4P0P1_SHECO</name>
<dbReference type="RefSeq" id="WP_220756950.1">
    <property type="nucleotide sequence ID" value="NZ_BPEU01000013.1"/>
</dbReference>
<proteinExistence type="predicted"/>
<dbReference type="SUPFAM" id="SSF52833">
    <property type="entry name" value="Thioredoxin-like"/>
    <property type="match status" value="1"/>
</dbReference>
<dbReference type="Gene3D" id="3.40.30.10">
    <property type="entry name" value="Glutaredoxin"/>
    <property type="match status" value="1"/>
</dbReference>
<dbReference type="InterPro" id="IPR039555">
    <property type="entry name" value="TraF/TrbB"/>
</dbReference>
<reference evidence="2 3" key="1">
    <citation type="submission" date="2021-05" db="EMBL/GenBank/DDBJ databases">
        <title>Molecular characterization for Shewanella algae harboring chromosomal blaOXA-55-like strains isolated from clinical and environment sample.</title>
        <authorList>
            <person name="Ohama Y."/>
            <person name="Aoki K."/>
            <person name="Harada S."/>
            <person name="Moriya K."/>
            <person name="Ishii Y."/>
            <person name="Tateda K."/>
        </authorList>
    </citation>
    <scope>NUCLEOTIDE SEQUENCE [LARGE SCALE GENOMIC DNA]</scope>
    <source>
        <strain evidence="2 3">MBTL60-118</strain>
    </source>
</reference>
<dbReference type="InterPro" id="IPR036249">
    <property type="entry name" value="Thioredoxin-like_sf"/>
</dbReference>
<dbReference type="Pfam" id="PF13728">
    <property type="entry name" value="TraF"/>
    <property type="match status" value="1"/>
</dbReference>
<keyword evidence="3" id="KW-1185">Reference proteome</keyword>
<feature type="signal peptide" evidence="1">
    <location>
        <begin position="1"/>
        <end position="24"/>
    </location>
</feature>
<sequence length="332" mass="37185">MRFKNGYLFGLVGLVCTSSPTLLAGDFYNQSKQGWFWHEAPQQEEIVESEKELIPSSVSAEEQPPQDEKVVIDAQWLKDNIPRLRMVAISNPTSENLGAYYAAQRVMLDMSSKFANSTKDFFAKEANWLSEEHRRPTESFMLSKFKRDLLKAQKPVIEKISKQAGLWFFFSSTCPYCLKQLPIIKILEEQYGLNVLYVSLDGGIIPTIPQNKTVIDHDGRVARDFNVTTTPTTYLVSNDASKFEIVSNGVASLPKIQTSLIASAHKYEWITNSEFESVQSVKGTNVLNNGNIAINQSDIDKPGVLLNALQERIDLSVSPIGTPFSPINVRAN</sequence>
<dbReference type="Proteomes" id="UP000773469">
    <property type="component" value="Unassembled WGS sequence"/>
</dbReference>
<organism evidence="2 3">
    <name type="scientific">Shewanella colwelliana</name>
    <name type="common">Alteromonas colwelliana</name>
    <dbReference type="NCBI Taxonomy" id="23"/>
    <lineage>
        <taxon>Bacteria</taxon>
        <taxon>Pseudomonadati</taxon>
        <taxon>Pseudomonadota</taxon>
        <taxon>Gammaproteobacteria</taxon>
        <taxon>Alteromonadales</taxon>
        <taxon>Shewanellaceae</taxon>
        <taxon>Shewanella</taxon>
    </lineage>
</organism>
<gene>
    <name evidence="2" type="ORF">TUM3794_20720</name>
</gene>
<dbReference type="CDD" id="cd02966">
    <property type="entry name" value="TlpA_like_family"/>
    <property type="match status" value="1"/>
</dbReference>
<evidence type="ECO:0000313" key="2">
    <source>
        <dbReference type="EMBL" id="GIU41084.1"/>
    </source>
</evidence>